<evidence type="ECO:0000313" key="6">
    <source>
        <dbReference type="Proteomes" id="UP000503088"/>
    </source>
</evidence>
<sequence length="508" mass="58575">MSIYWKDCTPQDGWRCRSCRPLHATDMMGLLQLYQPLIGTDSVGFYTTLYYQLPFYQGGPAVLQKHETLMKMLQLTMDKLLQARYRLEGVGLVNTYRLQGNKGRYFEYELVPPLSPSRFFQSDVLSISLLNRLGKECFQALYKQMIKDSTPTHDTGGVVVTKNFQDVFGALSPADILSAGELGKEFSLEGEGDSENWEDGKTPSFTEEEDDLAMVKARLRHIVDDETWTPEVEEQLREIRFLFQLNDLDLIRALKNPYVTSNGRIAVDRLRSFVKSQYRMQFGGHPPMVVDKRKVNTRQEQVSVSNQDEHPSASPAPVDADKVEEIKDMEEERHFRKLAVLSPLELLRHFQKGKQVPKADLDLVERLSVEYGLPGGVINVLLEYVLYSYDYKLPRSLVEKIAGHWARKGVETVEDAREMAQKELNWDWKKRDQAPSEANRHEMKKKNNWRGPRREDKLPRAVLEGMEAADREETQGEADPEAEARIRAKLNRMRQRMNQRSQEKGNNG</sequence>
<protein>
    <submittedName>
        <fullName evidence="5">Uncharacterized protein</fullName>
    </submittedName>
</protein>
<proteinExistence type="inferred from homology"/>
<feature type="compositionally biased region" description="Basic residues" evidence="2">
    <location>
        <begin position="487"/>
        <end position="497"/>
    </location>
</feature>
<dbReference type="Proteomes" id="UP000503088">
    <property type="component" value="Chromosome"/>
</dbReference>
<feature type="compositionally biased region" description="Basic and acidic residues" evidence="2">
    <location>
        <begin position="429"/>
        <end position="441"/>
    </location>
</feature>
<evidence type="ECO:0000313" key="5">
    <source>
        <dbReference type="EMBL" id="QKG83977.1"/>
    </source>
</evidence>
<feature type="domain" description="Replicative helicase loading/DNA remodeling protein DnaB N-terminal winged helix" evidence="4">
    <location>
        <begin position="24"/>
        <end position="172"/>
    </location>
</feature>
<reference evidence="5 6" key="1">
    <citation type="submission" date="2020-01" db="EMBL/GenBank/DDBJ databases">
        <authorList>
            <person name="Gulvik C.A."/>
            <person name="Batra D.G."/>
        </authorList>
    </citation>
    <scope>NUCLEOTIDE SEQUENCE [LARGE SCALE GENOMIC DNA]</scope>
    <source>
        <strain evidence="5 6">W9323</strain>
    </source>
</reference>
<evidence type="ECO:0000259" key="4">
    <source>
        <dbReference type="Pfam" id="PF25888"/>
    </source>
</evidence>
<dbReference type="InterPro" id="IPR006343">
    <property type="entry name" value="DnaB/C_C"/>
</dbReference>
<dbReference type="AlphaFoldDB" id="A0A7D4CV44"/>
<comment type="similarity">
    <text evidence="1">Belongs to the DnaB/DnaD family.</text>
</comment>
<accession>A0A7D4CV44</accession>
<keyword evidence="6" id="KW-1185">Reference proteome</keyword>
<gene>
    <name evidence="5" type="ORF">GXN76_05470</name>
</gene>
<evidence type="ECO:0000256" key="1">
    <source>
        <dbReference type="ARBA" id="ARBA00093462"/>
    </source>
</evidence>
<dbReference type="Pfam" id="PF25888">
    <property type="entry name" value="WHD_DnaB"/>
    <property type="match status" value="1"/>
</dbReference>
<evidence type="ECO:0000256" key="2">
    <source>
        <dbReference type="SAM" id="MobiDB-lite"/>
    </source>
</evidence>
<dbReference type="InterPro" id="IPR058660">
    <property type="entry name" value="WHD_DnaB"/>
</dbReference>
<feature type="region of interest" description="Disordered" evidence="2">
    <location>
        <begin position="296"/>
        <end position="318"/>
    </location>
</feature>
<name>A0A7D4CV44_9BACL</name>
<evidence type="ECO:0000259" key="3">
    <source>
        <dbReference type="Pfam" id="PF07261"/>
    </source>
</evidence>
<feature type="region of interest" description="Disordered" evidence="2">
    <location>
        <begin position="429"/>
        <end position="508"/>
    </location>
</feature>
<dbReference type="EMBL" id="CP048104">
    <property type="protein sequence ID" value="QKG83977.1"/>
    <property type="molecule type" value="Genomic_DNA"/>
</dbReference>
<organism evidence="5 6">
    <name type="scientific">Kroppenstedtia pulmonis</name>
    <dbReference type="NCBI Taxonomy" id="1380685"/>
    <lineage>
        <taxon>Bacteria</taxon>
        <taxon>Bacillati</taxon>
        <taxon>Bacillota</taxon>
        <taxon>Bacilli</taxon>
        <taxon>Bacillales</taxon>
        <taxon>Thermoactinomycetaceae</taxon>
        <taxon>Kroppenstedtia</taxon>
    </lineage>
</organism>
<dbReference type="KEGG" id="kpul:GXN76_05470"/>
<feature type="domain" description="DnaB/C C-terminal" evidence="3">
    <location>
        <begin position="353"/>
        <end position="418"/>
    </location>
</feature>
<dbReference type="Pfam" id="PF07261">
    <property type="entry name" value="DnaB_2"/>
    <property type="match status" value="1"/>
</dbReference>
<dbReference type="RefSeq" id="WP_173221228.1">
    <property type="nucleotide sequence ID" value="NZ_CP048104.1"/>
</dbReference>